<sequence length="348" mass="38993">MILYFISVILLLIVNLDVCTSSKSCSPNCFASVYSLSNNAAKSECTSRADCLVKATFRVIQRGAFDEAINLTVIAYGINTDTDRSVAFALHNSNERIEYWCQSPRNGKPQAKVVQGSNSTFLEGNAQNISNALVCHWTFGKDDYIWPTHANYSKINLLNNLDYQISLVSDDVTKTVAWDLSKLPIYRMNFLRCCYKPHGGSDYLFLSNQTSQNTNFYLQAFPPVPKSMTVTLTNPNGGEFSVTCNSSNTFNASVKVDSQWEPIRDLRYYEIVKRDAPFPDFRCFWSQPVVLAESSGSLDTRDAKYNLEISSDNKPTYSESTVALNGASHSLFANLALILFSILFYLIL</sequence>
<keyword evidence="2" id="KW-0732">Signal</keyword>
<keyword evidence="1" id="KW-0812">Transmembrane</keyword>
<reference evidence="3" key="2">
    <citation type="submission" date="2015-06" db="UniProtKB">
        <authorList>
            <consortium name="EnsemblMetazoa"/>
        </authorList>
    </citation>
    <scope>IDENTIFICATION</scope>
</reference>
<dbReference type="EnsemblMetazoa" id="tetur28g01320.1">
    <property type="protein sequence ID" value="tetur28g01320.1"/>
    <property type="gene ID" value="tetur28g01320"/>
</dbReference>
<evidence type="ECO:0000256" key="2">
    <source>
        <dbReference type="SAM" id="SignalP"/>
    </source>
</evidence>
<dbReference type="EMBL" id="CAEY01000738">
    <property type="status" value="NOT_ANNOTATED_CDS"/>
    <property type="molecule type" value="Genomic_DNA"/>
</dbReference>
<name>T1KZE4_TETUR</name>
<accession>T1KZE4</accession>
<protein>
    <submittedName>
        <fullName evidence="3">Uncharacterized protein</fullName>
    </submittedName>
</protein>
<evidence type="ECO:0000256" key="1">
    <source>
        <dbReference type="SAM" id="Phobius"/>
    </source>
</evidence>
<feature type="transmembrane region" description="Helical" evidence="1">
    <location>
        <begin position="327"/>
        <end position="347"/>
    </location>
</feature>
<keyword evidence="4" id="KW-1185">Reference proteome</keyword>
<proteinExistence type="predicted"/>
<feature type="chain" id="PRO_5004581995" evidence="2">
    <location>
        <begin position="22"/>
        <end position="348"/>
    </location>
</feature>
<evidence type="ECO:0000313" key="4">
    <source>
        <dbReference type="Proteomes" id="UP000015104"/>
    </source>
</evidence>
<dbReference type="Proteomes" id="UP000015104">
    <property type="component" value="Unassembled WGS sequence"/>
</dbReference>
<dbReference type="HOGENOM" id="CLU_061269_1_0_1"/>
<evidence type="ECO:0000313" key="3">
    <source>
        <dbReference type="EnsemblMetazoa" id="tetur28g01320.1"/>
    </source>
</evidence>
<dbReference type="AlphaFoldDB" id="T1KZE4"/>
<keyword evidence="1" id="KW-0472">Membrane</keyword>
<organism evidence="3 4">
    <name type="scientific">Tetranychus urticae</name>
    <name type="common">Two-spotted spider mite</name>
    <dbReference type="NCBI Taxonomy" id="32264"/>
    <lineage>
        <taxon>Eukaryota</taxon>
        <taxon>Metazoa</taxon>
        <taxon>Ecdysozoa</taxon>
        <taxon>Arthropoda</taxon>
        <taxon>Chelicerata</taxon>
        <taxon>Arachnida</taxon>
        <taxon>Acari</taxon>
        <taxon>Acariformes</taxon>
        <taxon>Trombidiformes</taxon>
        <taxon>Prostigmata</taxon>
        <taxon>Eleutherengona</taxon>
        <taxon>Raphignathae</taxon>
        <taxon>Tetranychoidea</taxon>
        <taxon>Tetranychidae</taxon>
        <taxon>Tetranychus</taxon>
    </lineage>
</organism>
<reference evidence="4" key="1">
    <citation type="submission" date="2011-08" db="EMBL/GenBank/DDBJ databases">
        <authorList>
            <person name="Rombauts S."/>
        </authorList>
    </citation>
    <scope>NUCLEOTIDE SEQUENCE</scope>
    <source>
        <strain evidence="4">London</strain>
    </source>
</reference>
<feature type="signal peptide" evidence="2">
    <location>
        <begin position="1"/>
        <end position="21"/>
    </location>
</feature>
<keyword evidence="1" id="KW-1133">Transmembrane helix</keyword>